<evidence type="ECO:0000313" key="1">
    <source>
        <dbReference type="EMBL" id="KAF2881303.1"/>
    </source>
</evidence>
<keyword evidence="2" id="KW-1185">Reference proteome</keyword>
<evidence type="ECO:0000313" key="2">
    <source>
        <dbReference type="Proteomes" id="UP000801492"/>
    </source>
</evidence>
<accession>A0A8K0C6B9</accession>
<comment type="caution">
    <text evidence="1">The sequence shown here is derived from an EMBL/GenBank/DDBJ whole genome shotgun (WGS) entry which is preliminary data.</text>
</comment>
<dbReference type="OrthoDB" id="6769354at2759"/>
<gene>
    <name evidence="1" type="ORF">ILUMI_24870</name>
</gene>
<reference evidence="1" key="1">
    <citation type="submission" date="2019-08" db="EMBL/GenBank/DDBJ databases">
        <title>The genome of the North American firefly Photinus pyralis.</title>
        <authorList>
            <consortium name="Photinus pyralis genome working group"/>
            <person name="Fallon T.R."/>
            <person name="Sander Lower S.E."/>
            <person name="Weng J.-K."/>
        </authorList>
    </citation>
    <scope>NUCLEOTIDE SEQUENCE</scope>
    <source>
        <strain evidence="1">TRF0915ILg1</strain>
        <tissue evidence="1">Whole body</tissue>
    </source>
</reference>
<dbReference type="EMBL" id="VTPC01090783">
    <property type="protein sequence ID" value="KAF2881303.1"/>
    <property type="molecule type" value="Genomic_DNA"/>
</dbReference>
<name>A0A8K0C6B9_IGNLU</name>
<protein>
    <submittedName>
        <fullName evidence="1">Uncharacterized protein</fullName>
    </submittedName>
</protein>
<proteinExistence type="predicted"/>
<dbReference type="AlphaFoldDB" id="A0A8K0C6B9"/>
<organism evidence="1 2">
    <name type="scientific">Ignelater luminosus</name>
    <name type="common">Cucubano</name>
    <name type="synonym">Pyrophorus luminosus</name>
    <dbReference type="NCBI Taxonomy" id="2038154"/>
    <lineage>
        <taxon>Eukaryota</taxon>
        <taxon>Metazoa</taxon>
        <taxon>Ecdysozoa</taxon>
        <taxon>Arthropoda</taxon>
        <taxon>Hexapoda</taxon>
        <taxon>Insecta</taxon>
        <taxon>Pterygota</taxon>
        <taxon>Neoptera</taxon>
        <taxon>Endopterygota</taxon>
        <taxon>Coleoptera</taxon>
        <taxon>Polyphaga</taxon>
        <taxon>Elateriformia</taxon>
        <taxon>Elateroidea</taxon>
        <taxon>Elateridae</taxon>
        <taxon>Agrypninae</taxon>
        <taxon>Pyrophorini</taxon>
        <taxon>Ignelater</taxon>
    </lineage>
</organism>
<sequence>MEVPCSREPSGLVQDNGKRLDGLTLVPWNRGQHLICDATCTDILADSHIVHFAVENGYAAEAAANWKHSKYKVIKKMANPSCTEDQIKKESVCRSAIKGLKKSVNNGERTDPSGLTEHSSYHRKLVNKHYFGLTKMQEFEYVFMLNMWNEILQNFHRTSQALQNENVNLKTCADLYESLSDYLHNIRADFDRFEKMSKDILPDVDYKDSYLRKRVRKKQANDGDEAEAVFTPRKKFRVSTFLVIIDTLEAQMKRRSVVYREISSRFSFLTDMNLSTDEYLLKSENLVALWTSTGGNESKVWTKGTPSAWRQPKPEVYFTQVEELESSSELEDKEMG</sequence>
<dbReference type="Proteomes" id="UP000801492">
    <property type="component" value="Unassembled WGS sequence"/>
</dbReference>